<dbReference type="EMBL" id="LT984807">
    <property type="protein sequence ID" value="SPD60653.1"/>
    <property type="molecule type" value="Genomic_DNA"/>
</dbReference>
<proteinExistence type="predicted"/>
<name>A0A375HT89_9BURK</name>
<geneLocation type="plasmid" evidence="2">
    <name>ii</name>
</geneLocation>
<sequence>MRGRSLSSVAMALRLGLRIDREIGSFRKVLSQEPVRIFVRAALPRILFARSSASAMRQVGKICGRLPRMTRITRR</sequence>
<reference evidence="1 2" key="1">
    <citation type="submission" date="2018-01" db="EMBL/GenBank/DDBJ databases">
        <authorList>
            <person name="Clerissi C."/>
        </authorList>
    </citation>
    <scope>NUCLEOTIDE SEQUENCE [LARGE SCALE GENOMIC DNA]</scope>
    <source>
        <strain evidence="1">Cupriavidus taiwanensis STM 6160</strain>
        <plasmid evidence="2">ii</plasmid>
    </source>
</reference>
<evidence type="ECO:0000313" key="2">
    <source>
        <dbReference type="Proteomes" id="UP000255168"/>
    </source>
</evidence>
<accession>A0A375HT89</accession>
<gene>
    <name evidence="1" type="ORF">CBM2607_MP21311</name>
</gene>
<evidence type="ECO:0000313" key="1">
    <source>
        <dbReference type="EMBL" id="SPD60653.1"/>
    </source>
</evidence>
<protein>
    <submittedName>
        <fullName evidence="1">Uncharacterized protein</fullName>
    </submittedName>
</protein>
<dbReference type="AlphaFoldDB" id="A0A375HT89"/>
<organism evidence="1 2">
    <name type="scientific">Cupriavidus neocaledonicus</name>
    <dbReference type="NCBI Taxonomy" id="1040979"/>
    <lineage>
        <taxon>Bacteria</taxon>
        <taxon>Pseudomonadati</taxon>
        <taxon>Pseudomonadota</taxon>
        <taxon>Betaproteobacteria</taxon>
        <taxon>Burkholderiales</taxon>
        <taxon>Burkholderiaceae</taxon>
        <taxon>Cupriavidus</taxon>
    </lineage>
</organism>
<dbReference type="Proteomes" id="UP000255168">
    <property type="component" value="Plasmid II"/>
</dbReference>
<keyword evidence="1" id="KW-0614">Plasmid</keyword>